<dbReference type="Pfam" id="PF03023">
    <property type="entry name" value="MurJ"/>
    <property type="match status" value="1"/>
</dbReference>
<evidence type="ECO:0000256" key="1">
    <source>
        <dbReference type="ARBA" id="ARBA00004651"/>
    </source>
</evidence>
<feature type="transmembrane region" description="Helical" evidence="10">
    <location>
        <begin position="164"/>
        <end position="191"/>
    </location>
</feature>
<keyword evidence="6 10" id="KW-1133">Transmembrane helix</keyword>
<dbReference type="Proteomes" id="UP001595886">
    <property type="component" value="Unassembled WGS sequence"/>
</dbReference>
<dbReference type="PRINTS" id="PR01806">
    <property type="entry name" value="VIRFACTRMVIN"/>
</dbReference>
<organism evidence="11 12">
    <name type="scientific">Dokdonella ginsengisoli</name>
    <dbReference type="NCBI Taxonomy" id="363846"/>
    <lineage>
        <taxon>Bacteria</taxon>
        <taxon>Pseudomonadati</taxon>
        <taxon>Pseudomonadota</taxon>
        <taxon>Gammaproteobacteria</taxon>
        <taxon>Lysobacterales</taxon>
        <taxon>Rhodanobacteraceae</taxon>
        <taxon>Dokdonella</taxon>
    </lineage>
</organism>
<keyword evidence="4" id="KW-0133">Cell shape</keyword>
<protein>
    <submittedName>
        <fullName evidence="11">Murein biosynthesis integral membrane protein MurJ</fullName>
    </submittedName>
</protein>
<evidence type="ECO:0000256" key="3">
    <source>
        <dbReference type="ARBA" id="ARBA00022692"/>
    </source>
</evidence>
<evidence type="ECO:0000256" key="2">
    <source>
        <dbReference type="ARBA" id="ARBA00022475"/>
    </source>
</evidence>
<evidence type="ECO:0000256" key="4">
    <source>
        <dbReference type="ARBA" id="ARBA00022960"/>
    </source>
</evidence>
<accession>A0ABV9QS65</accession>
<keyword evidence="3 10" id="KW-0812">Transmembrane</keyword>
<evidence type="ECO:0000313" key="12">
    <source>
        <dbReference type="Proteomes" id="UP001595886"/>
    </source>
</evidence>
<feature type="transmembrane region" description="Helical" evidence="10">
    <location>
        <begin position="407"/>
        <end position="427"/>
    </location>
</feature>
<feature type="transmembrane region" description="Helical" evidence="10">
    <location>
        <begin position="347"/>
        <end position="367"/>
    </location>
</feature>
<evidence type="ECO:0000256" key="5">
    <source>
        <dbReference type="ARBA" id="ARBA00022984"/>
    </source>
</evidence>
<evidence type="ECO:0000256" key="7">
    <source>
        <dbReference type="ARBA" id="ARBA00023136"/>
    </source>
</evidence>
<keyword evidence="5" id="KW-0573">Peptidoglycan synthesis</keyword>
<dbReference type="PANTHER" id="PTHR47019:SF1">
    <property type="entry name" value="LIPID II FLIPPASE MURJ"/>
    <property type="match status" value="1"/>
</dbReference>
<feature type="transmembrane region" description="Helical" evidence="10">
    <location>
        <begin position="439"/>
        <end position="459"/>
    </location>
</feature>
<feature type="transmembrane region" description="Helical" evidence="10">
    <location>
        <begin position="21"/>
        <end position="40"/>
    </location>
</feature>
<feature type="transmembrane region" description="Helical" evidence="10">
    <location>
        <begin position="46"/>
        <end position="66"/>
    </location>
</feature>
<dbReference type="InterPro" id="IPR051050">
    <property type="entry name" value="Lipid_II_flippase_MurJ/MviN"/>
</dbReference>
<proteinExistence type="inferred from homology"/>
<comment type="subcellular location">
    <subcellularLocation>
        <location evidence="1">Cell membrane</location>
        <topology evidence="1">Multi-pass membrane protein</topology>
    </subcellularLocation>
</comment>
<feature type="transmembrane region" description="Helical" evidence="10">
    <location>
        <begin position="471"/>
        <end position="493"/>
    </location>
</feature>
<feature type="transmembrane region" description="Helical" evidence="10">
    <location>
        <begin position="379"/>
        <end position="400"/>
    </location>
</feature>
<feature type="transmembrane region" description="Helical" evidence="10">
    <location>
        <begin position="311"/>
        <end position="335"/>
    </location>
</feature>
<reference evidence="12" key="1">
    <citation type="journal article" date="2019" name="Int. J. Syst. Evol. Microbiol.">
        <title>The Global Catalogue of Microorganisms (GCM) 10K type strain sequencing project: providing services to taxonomists for standard genome sequencing and annotation.</title>
        <authorList>
            <consortium name="The Broad Institute Genomics Platform"/>
            <consortium name="The Broad Institute Genome Sequencing Center for Infectious Disease"/>
            <person name="Wu L."/>
            <person name="Ma J."/>
        </authorList>
    </citation>
    <scope>NUCLEOTIDE SEQUENCE [LARGE SCALE GENOMIC DNA]</scope>
    <source>
        <strain evidence="12">CCUG 30340</strain>
    </source>
</reference>
<gene>
    <name evidence="11" type="primary">murJ</name>
    <name evidence="11" type="ORF">ACFO6Q_05275</name>
</gene>
<evidence type="ECO:0000256" key="9">
    <source>
        <dbReference type="ARBA" id="ARBA00061532"/>
    </source>
</evidence>
<feature type="transmembrane region" description="Helical" evidence="10">
    <location>
        <begin position="263"/>
        <end position="286"/>
    </location>
</feature>
<feature type="transmembrane region" description="Helical" evidence="10">
    <location>
        <begin position="87"/>
        <end position="107"/>
    </location>
</feature>
<feature type="transmembrane region" description="Helical" evidence="10">
    <location>
        <begin position="132"/>
        <end position="152"/>
    </location>
</feature>
<sequence length="518" mass="54755">MSAGSRKATIVLSGLNLGGKLLALGKTLLVAGLFGTSGMLDAFWVAYSLPLLLPGLLTSTLTVAFVPRFVAKLAGRTGPDVWRGANTLLTLVLLLALGGSVLMYVQAGSLVRLLAPGLAPDTHDRAVTLTRMLLPCVGLITMSSLLSALSLARERFVLPGMEGIVNNIAVVACALLFAHSAGVTALIWGVILGYALQATLLVIGNRDLLASSVRPAFDYAHEDFRAPFAHLLPLFVGSAGAMLTGFVDQYFVSLLDSGSISALSYASMLAYLPLEVFAQAVITTYYPPLGRLFAAGDSAGAAATYAHGVRFLLFLTLPCATLLALLAQPVVELLLQRGHFDARSTLLTVEALGFLSLVVIARAHAYFSYRVLHAARWAWTQVGIGLAGVLTCIALNALWARELGLRGIALSTLIAAIQSAVLSTWAVRRLLRVPWPPGFGRELASVVVPCAVLVAIVLPANRLIGPSDGNWLRALAHCLVALPALAIALAVAWRLRQPDLLDAVTAITARLHRKRSTA</sequence>
<evidence type="ECO:0000256" key="6">
    <source>
        <dbReference type="ARBA" id="ARBA00022989"/>
    </source>
</evidence>
<keyword evidence="7 10" id="KW-0472">Membrane</keyword>
<evidence type="ECO:0000256" key="8">
    <source>
        <dbReference type="ARBA" id="ARBA00060041"/>
    </source>
</evidence>
<dbReference type="InterPro" id="IPR004268">
    <property type="entry name" value="MurJ"/>
</dbReference>
<keyword evidence="2" id="KW-1003">Cell membrane</keyword>
<dbReference type="RefSeq" id="WP_380019516.1">
    <property type="nucleotide sequence ID" value="NZ_JBHSHD010000005.1"/>
</dbReference>
<comment type="function">
    <text evidence="8">Involved in peptidoglycan biosynthesis. Transports lipid-linked peptidoglycan precursors from the inner to the outer leaflet of the cytoplasmic membrane.</text>
</comment>
<evidence type="ECO:0000256" key="10">
    <source>
        <dbReference type="SAM" id="Phobius"/>
    </source>
</evidence>
<keyword evidence="12" id="KW-1185">Reference proteome</keyword>
<evidence type="ECO:0000313" key="11">
    <source>
        <dbReference type="EMBL" id="MFC4819721.1"/>
    </source>
</evidence>
<name>A0ABV9QS65_9GAMM</name>
<dbReference type="PANTHER" id="PTHR47019">
    <property type="entry name" value="LIPID II FLIPPASE MURJ"/>
    <property type="match status" value="1"/>
</dbReference>
<comment type="caution">
    <text evidence="11">The sequence shown here is derived from an EMBL/GenBank/DDBJ whole genome shotgun (WGS) entry which is preliminary data.</text>
</comment>
<dbReference type="EMBL" id="JBHSHD010000005">
    <property type="protein sequence ID" value="MFC4819721.1"/>
    <property type="molecule type" value="Genomic_DNA"/>
</dbReference>
<feature type="transmembrane region" description="Helical" evidence="10">
    <location>
        <begin position="228"/>
        <end position="251"/>
    </location>
</feature>
<comment type="similarity">
    <text evidence="9">Belongs to the MurJ/MviN family.</text>
</comment>